<dbReference type="FunFam" id="3.10.50.40:FF:000006">
    <property type="entry name" value="Peptidyl-prolyl cis-trans isomerase"/>
    <property type="match status" value="1"/>
</dbReference>
<comment type="caution">
    <text evidence="8">The sequence shown here is derived from an EMBL/GenBank/DDBJ whole genome shotgun (WGS) entry which is preliminary data.</text>
</comment>
<keyword evidence="3 5" id="KW-0697">Rotamase</keyword>
<reference evidence="8" key="1">
    <citation type="submission" date="2020-11" db="EMBL/GenBank/DDBJ databases">
        <authorList>
            <consortium name="DOE Joint Genome Institute"/>
            <person name="Ahrendt S."/>
            <person name="Riley R."/>
            <person name="Andreopoulos W."/>
            <person name="Labutti K."/>
            <person name="Pangilinan J."/>
            <person name="Ruiz-Duenas F.J."/>
            <person name="Barrasa J.M."/>
            <person name="Sanchez-Garcia M."/>
            <person name="Camarero S."/>
            <person name="Miyauchi S."/>
            <person name="Serrano A."/>
            <person name="Linde D."/>
            <person name="Babiker R."/>
            <person name="Drula E."/>
            <person name="Ayuso-Fernandez I."/>
            <person name="Pacheco R."/>
            <person name="Padilla G."/>
            <person name="Ferreira P."/>
            <person name="Barriuso J."/>
            <person name="Kellner H."/>
            <person name="Castanera R."/>
            <person name="Alfaro M."/>
            <person name="Ramirez L."/>
            <person name="Pisabarro A.G."/>
            <person name="Kuo A."/>
            <person name="Tritt A."/>
            <person name="Lipzen A."/>
            <person name="He G."/>
            <person name="Yan M."/>
            <person name="Ng V."/>
            <person name="Cullen D."/>
            <person name="Martin F."/>
            <person name="Rosso M.-N."/>
            <person name="Henrissat B."/>
            <person name="Hibbett D."/>
            <person name="Martinez A.T."/>
            <person name="Grigoriev I.V."/>
        </authorList>
    </citation>
    <scope>NUCLEOTIDE SEQUENCE</scope>
    <source>
        <strain evidence="8">CBS 247.69</strain>
    </source>
</reference>
<evidence type="ECO:0000313" key="9">
    <source>
        <dbReference type="Proteomes" id="UP000807353"/>
    </source>
</evidence>
<keyword evidence="9" id="KW-1185">Reference proteome</keyword>
<dbReference type="InterPro" id="IPR044609">
    <property type="entry name" value="FKBP2/11"/>
</dbReference>
<evidence type="ECO:0000256" key="2">
    <source>
        <dbReference type="ARBA" id="ARBA00013194"/>
    </source>
</evidence>
<comment type="catalytic activity">
    <reaction evidence="1 5">
        <text>[protein]-peptidylproline (omega=180) = [protein]-peptidylproline (omega=0)</text>
        <dbReference type="Rhea" id="RHEA:16237"/>
        <dbReference type="Rhea" id="RHEA-COMP:10747"/>
        <dbReference type="Rhea" id="RHEA-COMP:10748"/>
        <dbReference type="ChEBI" id="CHEBI:83833"/>
        <dbReference type="ChEBI" id="CHEBI:83834"/>
        <dbReference type="EC" id="5.2.1.8"/>
    </reaction>
</comment>
<dbReference type="Pfam" id="PF00254">
    <property type="entry name" value="FKBP_C"/>
    <property type="match status" value="1"/>
</dbReference>
<proteinExistence type="predicted"/>
<keyword evidence="6" id="KW-0732">Signal</keyword>
<dbReference type="OrthoDB" id="1902587at2759"/>
<gene>
    <name evidence="8" type="ORF">BDZ94DRAFT_1038761</name>
</gene>
<dbReference type="PANTHER" id="PTHR45779:SF7">
    <property type="entry name" value="PEPTIDYLPROLYL ISOMERASE"/>
    <property type="match status" value="1"/>
</dbReference>
<feature type="signal peptide" evidence="6">
    <location>
        <begin position="1"/>
        <end position="18"/>
    </location>
</feature>
<dbReference type="EMBL" id="MU150237">
    <property type="protein sequence ID" value="KAF9467437.1"/>
    <property type="molecule type" value="Genomic_DNA"/>
</dbReference>
<name>A0A9P6CIJ4_9AGAR</name>
<dbReference type="PANTHER" id="PTHR45779">
    <property type="entry name" value="PEPTIDYLPROLYL ISOMERASE"/>
    <property type="match status" value="1"/>
</dbReference>
<keyword evidence="4 5" id="KW-0413">Isomerase</keyword>
<evidence type="ECO:0000256" key="3">
    <source>
        <dbReference type="ARBA" id="ARBA00023110"/>
    </source>
</evidence>
<evidence type="ECO:0000256" key="1">
    <source>
        <dbReference type="ARBA" id="ARBA00000971"/>
    </source>
</evidence>
<dbReference type="EC" id="5.2.1.8" evidence="2 5"/>
<evidence type="ECO:0000256" key="6">
    <source>
        <dbReference type="SAM" id="SignalP"/>
    </source>
</evidence>
<dbReference type="GO" id="GO:0005783">
    <property type="term" value="C:endoplasmic reticulum"/>
    <property type="evidence" value="ECO:0007669"/>
    <property type="project" value="TreeGrafter"/>
</dbReference>
<evidence type="ECO:0000259" key="7">
    <source>
        <dbReference type="PROSITE" id="PS50059"/>
    </source>
</evidence>
<feature type="chain" id="PRO_5040248689" description="peptidylprolyl isomerase" evidence="6">
    <location>
        <begin position="19"/>
        <end position="143"/>
    </location>
</feature>
<accession>A0A9P6CIJ4</accession>
<dbReference type="Gene3D" id="3.10.50.40">
    <property type="match status" value="1"/>
</dbReference>
<organism evidence="8 9">
    <name type="scientific">Collybia nuda</name>
    <dbReference type="NCBI Taxonomy" id="64659"/>
    <lineage>
        <taxon>Eukaryota</taxon>
        <taxon>Fungi</taxon>
        <taxon>Dikarya</taxon>
        <taxon>Basidiomycota</taxon>
        <taxon>Agaricomycotina</taxon>
        <taxon>Agaricomycetes</taxon>
        <taxon>Agaricomycetidae</taxon>
        <taxon>Agaricales</taxon>
        <taxon>Tricholomatineae</taxon>
        <taxon>Clitocybaceae</taxon>
        <taxon>Collybia</taxon>
    </lineage>
</organism>
<dbReference type="Proteomes" id="UP000807353">
    <property type="component" value="Unassembled WGS sequence"/>
</dbReference>
<evidence type="ECO:0000256" key="5">
    <source>
        <dbReference type="PROSITE-ProRule" id="PRU00277"/>
    </source>
</evidence>
<dbReference type="InterPro" id="IPR001179">
    <property type="entry name" value="PPIase_FKBP_dom"/>
</dbReference>
<dbReference type="SUPFAM" id="SSF54534">
    <property type="entry name" value="FKBP-like"/>
    <property type="match status" value="1"/>
</dbReference>
<dbReference type="GO" id="GO:0003755">
    <property type="term" value="F:peptidyl-prolyl cis-trans isomerase activity"/>
    <property type="evidence" value="ECO:0007669"/>
    <property type="project" value="UniProtKB-KW"/>
</dbReference>
<evidence type="ECO:0000313" key="8">
    <source>
        <dbReference type="EMBL" id="KAF9467437.1"/>
    </source>
</evidence>
<dbReference type="AlphaFoldDB" id="A0A9P6CIJ4"/>
<dbReference type="InterPro" id="IPR046357">
    <property type="entry name" value="PPIase_dom_sf"/>
</dbReference>
<dbReference type="PROSITE" id="PS50059">
    <property type="entry name" value="FKBP_PPIASE"/>
    <property type="match status" value="1"/>
</dbReference>
<feature type="domain" description="PPIase FKBP-type" evidence="7">
    <location>
        <begin position="43"/>
        <end position="132"/>
    </location>
</feature>
<sequence length="143" mass="15827">MQLFSWLSCIALAAVVAAKEQPTTLKIETTYLPDECPYQTQQGDPIKVHYTGRLFANDQKFDSSLDRESPFSLIVGAGQVIQGWDEGLKGMCLYEKRTLTIPSSMAYGERGAAGIIPPGAALVFDVELVEFNTKNHVQDREEL</sequence>
<protein>
    <recommendedName>
        <fullName evidence="2 5">peptidylprolyl isomerase</fullName>
        <ecNumber evidence="2 5">5.2.1.8</ecNumber>
    </recommendedName>
</protein>
<evidence type="ECO:0000256" key="4">
    <source>
        <dbReference type="ARBA" id="ARBA00023235"/>
    </source>
</evidence>